<evidence type="ECO:0000256" key="1">
    <source>
        <dbReference type="ARBA" id="ARBA00000085"/>
    </source>
</evidence>
<dbReference type="EMBL" id="JABAFY010000011">
    <property type="protein sequence ID" value="NME51793.1"/>
    <property type="molecule type" value="Genomic_DNA"/>
</dbReference>
<dbReference type="InterPro" id="IPR004358">
    <property type="entry name" value="Sig_transdc_His_kin-like_C"/>
</dbReference>
<dbReference type="InterPro" id="IPR003594">
    <property type="entry name" value="HATPase_dom"/>
</dbReference>
<dbReference type="PRINTS" id="PR00344">
    <property type="entry name" value="BCTRLSENSOR"/>
</dbReference>
<evidence type="ECO:0000256" key="3">
    <source>
        <dbReference type="SAM" id="Coils"/>
    </source>
</evidence>
<feature type="coiled-coil region" evidence="3">
    <location>
        <begin position="304"/>
        <end position="341"/>
    </location>
</feature>
<dbReference type="GO" id="GO:0004673">
    <property type="term" value="F:protein histidine kinase activity"/>
    <property type="evidence" value="ECO:0007669"/>
    <property type="project" value="UniProtKB-EC"/>
</dbReference>
<dbReference type="SUPFAM" id="SSF53850">
    <property type="entry name" value="Periplasmic binding protein-like II"/>
    <property type="match status" value="1"/>
</dbReference>
<dbReference type="Proteomes" id="UP000522333">
    <property type="component" value="Unassembled WGS sequence"/>
</dbReference>
<evidence type="ECO:0000256" key="2">
    <source>
        <dbReference type="ARBA" id="ARBA00012438"/>
    </source>
</evidence>
<dbReference type="SMART" id="SM00062">
    <property type="entry name" value="PBPb"/>
    <property type="match status" value="1"/>
</dbReference>
<evidence type="ECO:0000256" key="4">
    <source>
        <dbReference type="SAM" id="Phobius"/>
    </source>
</evidence>
<keyword evidence="3" id="KW-0175">Coiled coil</keyword>
<comment type="catalytic activity">
    <reaction evidence="1">
        <text>ATP + protein L-histidine = ADP + protein N-phospho-L-histidine.</text>
        <dbReference type="EC" id="2.7.13.3"/>
    </reaction>
</comment>
<dbReference type="PANTHER" id="PTHR43065">
    <property type="entry name" value="SENSOR HISTIDINE KINASE"/>
    <property type="match status" value="1"/>
</dbReference>
<name>A0A848CHS3_9BACT</name>
<dbReference type="InterPro" id="IPR036890">
    <property type="entry name" value="HATPase_C_sf"/>
</dbReference>
<dbReference type="PANTHER" id="PTHR43065:SF42">
    <property type="entry name" value="TWO-COMPONENT SENSOR PPRA"/>
    <property type="match status" value="1"/>
</dbReference>
<protein>
    <recommendedName>
        <fullName evidence="2">histidine kinase</fullName>
        <ecNumber evidence="2">2.7.13.3</ecNumber>
    </recommendedName>
</protein>
<organism evidence="6 7">
    <name type="scientific">Desulfovibrio piger</name>
    <dbReference type="NCBI Taxonomy" id="901"/>
    <lineage>
        <taxon>Bacteria</taxon>
        <taxon>Pseudomonadati</taxon>
        <taxon>Thermodesulfobacteriota</taxon>
        <taxon>Desulfovibrionia</taxon>
        <taxon>Desulfovibrionales</taxon>
        <taxon>Desulfovibrionaceae</taxon>
        <taxon>Desulfovibrio</taxon>
    </lineage>
</organism>
<evidence type="ECO:0000313" key="6">
    <source>
        <dbReference type="EMBL" id="NME51793.1"/>
    </source>
</evidence>
<feature type="transmembrane region" description="Helical" evidence="4">
    <location>
        <begin position="15"/>
        <end position="35"/>
    </location>
</feature>
<evidence type="ECO:0000259" key="5">
    <source>
        <dbReference type="PROSITE" id="PS50109"/>
    </source>
</evidence>
<dbReference type="Gene3D" id="3.30.565.10">
    <property type="entry name" value="Histidine kinase-like ATPase, C-terminal domain"/>
    <property type="match status" value="1"/>
</dbReference>
<feature type="domain" description="Histidine kinase" evidence="5">
    <location>
        <begin position="350"/>
        <end position="588"/>
    </location>
</feature>
<reference evidence="6 7" key="1">
    <citation type="submission" date="2020-04" db="EMBL/GenBank/DDBJ databases">
        <authorList>
            <person name="Hitch T.C.A."/>
            <person name="Wylensek D."/>
            <person name="Clavel T."/>
        </authorList>
    </citation>
    <scope>NUCLEOTIDE SEQUENCE [LARGE SCALE GENOMIC DNA]</scope>
    <source>
        <strain evidence="6 7">PG-251-APC-1</strain>
    </source>
</reference>
<dbReference type="SUPFAM" id="SSF55874">
    <property type="entry name" value="ATPase domain of HSP90 chaperone/DNA topoisomerase II/histidine kinase"/>
    <property type="match status" value="1"/>
</dbReference>
<dbReference type="Gene3D" id="1.10.287.130">
    <property type="match status" value="1"/>
</dbReference>
<dbReference type="RefSeq" id="WP_168935232.1">
    <property type="nucleotide sequence ID" value="NZ_CAMDEI010000042.1"/>
</dbReference>
<keyword evidence="4" id="KW-0472">Membrane</keyword>
<keyword evidence="4" id="KW-0812">Transmembrane</keyword>
<accession>A0A848CHS3</accession>
<proteinExistence type="predicted"/>
<dbReference type="SMART" id="SM00387">
    <property type="entry name" value="HATPase_c"/>
    <property type="match status" value="1"/>
</dbReference>
<sequence length="595" mass="67012">MVMTKLRDVLFTRKILFLVLLCIIACIFFAIYKYYEGTDFSKNPYIFYERSITARIGAYAPYAFMDKGGTLDGYVMDLTYAISRVMGVRVVLLSRRLDSPTELAKKHDADVVLCMVKTPVTSKEYDFTAPYATHTFSIFARKGAPPPDMDYIAQGEAWVVNEDGVYHELYGERHDCPLSGTAEEALHDIAQGRRMYTIMETYIGKKLIEEQALDNVAFLQETNISVEYAYAIRKGNPNIFDIFSNGLKYLHSSGQFNKIQHKWLEKRFLLTKRNLEQFFVYAAIALTIILLSAVAMLIWSHVLKEQVRRRTAELKQEINERRKAESRLRQSQAQLVQADKMAAVGTLASGIAHEINNPNGLLLLNLVFIQDILRDIRPYLDTHFEKEGNFMIAGMPWPQLRDTLDSMMEDSIQASGHIRDIVDDLKEFVRKSGDSPSELFQLNDALEHSLRLVRNMIKKSTSRFQMRTGRDMPAVKGSPRKIGQVLINLIINACQALEHPAQGLLLETGTSSDGRSVFFRLTDEGCGISAEDLPCICDPFFTTKRAHGGTGLGLSVSSSIVEGYGGSLSFISEPGQGTTVTLTLPAHRPQDTRHD</sequence>
<dbReference type="EC" id="2.7.13.3" evidence="2"/>
<gene>
    <name evidence="6" type="ORF">HF854_04460</name>
</gene>
<evidence type="ECO:0000313" key="7">
    <source>
        <dbReference type="Proteomes" id="UP000522333"/>
    </source>
</evidence>
<dbReference type="PROSITE" id="PS50109">
    <property type="entry name" value="HIS_KIN"/>
    <property type="match status" value="1"/>
</dbReference>
<dbReference type="AlphaFoldDB" id="A0A848CHS3"/>
<keyword evidence="4" id="KW-1133">Transmembrane helix</keyword>
<dbReference type="Pfam" id="PF00497">
    <property type="entry name" value="SBP_bac_3"/>
    <property type="match status" value="1"/>
</dbReference>
<dbReference type="InterPro" id="IPR005467">
    <property type="entry name" value="His_kinase_dom"/>
</dbReference>
<comment type="caution">
    <text evidence="6">The sequence shown here is derived from an EMBL/GenBank/DDBJ whole genome shotgun (WGS) entry which is preliminary data.</text>
</comment>
<dbReference type="Gene3D" id="3.40.190.10">
    <property type="entry name" value="Periplasmic binding protein-like II"/>
    <property type="match status" value="2"/>
</dbReference>
<feature type="transmembrane region" description="Helical" evidence="4">
    <location>
        <begin position="278"/>
        <end position="300"/>
    </location>
</feature>
<dbReference type="InterPro" id="IPR001638">
    <property type="entry name" value="Solute-binding_3/MltF_N"/>
</dbReference>
<dbReference type="Pfam" id="PF02518">
    <property type="entry name" value="HATPase_c"/>
    <property type="match status" value="1"/>
</dbReference>